<evidence type="ECO:0000256" key="1">
    <source>
        <dbReference type="ARBA" id="ARBA00003236"/>
    </source>
</evidence>
<dbReference type="AlphaFoldDB" id="A0A6B0TSM8"/>
<organism evidence="6 7">
    <name type="scientific">Oceanomicrobium pacificus</name>
    <dbReference type="NCBI Taxonomy" id="2692916"/>
    <lineage>
        <taxon>Bacteria</taxon>
        <taxon>Pseudomonadati</taxon>
        <taxon>Pseudomonadota</taxon>
        <taxon>Alphaproteobacteria</taxon>
        <taxon>Rhodobacterales</taxon>
        <taxon>Paracoccaceae</taxon>
        <taxon>Oceanomicrobium</taxon>
    </lineage>
</organism>
<evidence type="ECO:0000313" key="7">
    <source>
        <dbReference type="Proteomes" id="UP000436016"/>
    </source>
</evidence>
<dbReference type="Proteomes" id="UP000436016">
    <property type="component" value="Unassembled WGS sequence"/>
</dbReference>
<proteinExistence type="inferred from homology"/>
<reference evidence="6 7" key="1">
    <citation type="submission" date="2019-12" db="EMBL/GenBank/DDBJ databases">
        <title>Strain KN286 was isolated from seawater, which was collected from Caroline Seamount in the tropical western Pacific.</title>
        <authorList>
            <person name="Wang Q."/>
        </authorList>
    </citation>
    <scope>NUCLEOTIDE SEQUENCE [LARGE SCALE GENOMIC DNA]</scope>
    <source>
        <strain evidence="6 7">KN286</strain>
    </source>
</reference>
<keyword evidence="7" id="KW-1185">Reference proteome</keyword>
<comment type="caution">
    <text evidence="6">The sequence shown here is derived from an EMBL/GenBank/DDBJ whole genome shotgun (WGS) entry which is preliminary data.</text>
</comment>
<evidence type="ECO:0000259" key="5">
    <source>
        <dbReference type="Pfam" id="PF01522"/>
    </source>
</evidence>
<dbReference type="EMBL" id="WUWG01000001">
    <property type="protein sequence ID" value="MXU64805.1"/>
    <property type="molecule type" value="Genomic_DNA"/>
</dbReference>
<accession>A0A6B0TSM8</accession>
<sequence length="246" mass="27566">MTAIQPGVCLTFDDLFVENWLAARPLFDRFDARVTFCVTMLHMATEAQLDGLHQLQNDGHEIALHSRTHPRLRPYLERHGIEHWLAEEVDAGIREHRAAGFPATSFACPYHASTHDTRRALGTRFEIVRTKGPRGLTADRLPRRVYRQTGRHRMVHNIGSVDFRHVGQGGTGWFATILDSIADGGGVGIFTGHDIRLRNDGPGRYATLEDLERALAMIRRRGLKFHTLTGFARAMALESQADLAGP</sequence>
<name>A0A6B0TSM8_9RHOB</name>
<evidence type="ECO:0000256" key="2">
    <source>
        <dbReference type="ARBA" id="ARBA00010973"/>
    </source>
</evidence>
<evidence type="ECO:0000256" key="4">
    <source>
        <dbReference type="ARBA" id="ARBA00032976"/>
    </source>
</evidence>
<dbReference type="RefSeq" id="WP_160852523.1">
    <property type="nucleotide sequence ID" value="NZ_WUWG01000001.1"/>
</dbReference>
<comment type="similarity">
    <text evidence="2">Belongs to the polysaccharide deacetylase family.</text>
</comment>
<dbReference type="Gene3D" id="3.20.20.370">
    <property type="entry name" value="Glycoside hydrolase/deacetylase"/>
    <property type="match status" value="1"/>
</dbReference>
<dbReference type="GO" id="GO:0005975">
    <property type="term" value="P:carbohydrate metabolic process"/>
    <property type="evidence" value="ECO:0007669"/>
    <property type="project" value="InterPro"/>
</dbReference>
<gene>
    <name evidence="6" type="ORF">GSH16_05060</name>
</gene>
<dbReference type="InterPro" id="IPR011330">
    <property type="entry name" value="Glyco_hydro/deAcase_b/a-brl"/>
</dbReference>
<evidence type="ECO:0000313" key="6">
    <source>
        <dbReference type="EMBL" id="MXU64805.1"/>
    </source>
</evidence>
<dbReference type="InterPro" id="IPR002509">
    <property type="entry name" value="NODB_dom"/>
</dbReference>
<dbReference type="Pfam" id="PF01522">
    <property type="entry name" value="Polysacc_deac_1"/>
    <property type="match status" value="1"/>
</dbReference>
<comment type="function">
    <text evidence="1">Is involved in generating a small heat-stable compound (Nod), an acylated oligomer of N-acetylglucosamine, that stimulates mitosis in various plant protoplasts.</text>
</comment>
<feature type="domain" description="NodB homology" evidence="5">
    <location>
        <begin position="6"/>
        <end position="120"/>
    </location>
</feature>
<evidence type="ECO:0000256" key="3">
    <source>
        <dbReference type="ARBA" id="ARBA00020071"/>
    </source>
</evidence>
<protein>
    <recommendedName>
        <fullName evidence="3">Chitooligosaccharide deacetylase</fullName>
    </recommendedName>
    <alternativeName>
        <fullName evidence="4">Nodulation protein B</fullName>
    </alternativeName>
</protein>
<dbReference type="GO" id="GO:0016810">
    <property type="term" value="F:hydrolase activity, acting on carbon-nitrogen (but not peptide) bonds"/>
    <property type="evidence" value="ECO:0007669"/>
    <property type="project" value="InterPro"/>
</dbReference>
<dbReference type="SUPFAM" id="SSF88713">
    <property type="entry name" value="Glycoside hydrolase/deacetylase"/>
    <property type="match status" value="1"/>
</dbReference>